<proteinExistence type="predicted"/>
<gene>
    <name evidence="2" type="ORF">QU24_09115</name>
</gene>
<keyword evidence="1" id="KW-1133">Transmembrane helix</keyword>
<reference evidence="2 3" key="1">
    <citation type="submission" date="2014-11" db="EMBL/GenBank/DDBJ databases">
        <title>Genome sequencing of Pantoea rodasii ND03.</title>
        <authorList>
            <person name="Muhamad Yunos N.Y."/>
            <person name="Chan K.-G."/>
        </authorList>
    </citation>
    <scope>NUCLEOTIDE SEQUENCE [LARGE SCALE GENOMIC DNA]</scope>
    <source>
        <strain evidence="2 3">ND03</strain>
    </source>
</reference>
<evidence type="ECO:0000313" key="2">
    <source>
        <dbReference type="EMBL" id="KHJ68456.1"/>
    </source>
</evidence>
<keyword evidence="1" id="KW-0472">Membrane</keyword>
<name>A0A0B1R9X7_9GAMM</name>
<feature type="transmembrane region" description="Helical" evidence="1">
    <location>
        <begin position="21"/>
        <end position="40"/>
    </location>
</feature>
<keyword evidence="1" id="KW-0812">Transmembrane</keyword>
<evidence type="ECO:0000256" key="1">
    <source>
        <dbReference type="SAM" id="Phobius"/>
    </source>
</evidence>
<protein>
    <submittedName>
        <fullName evidence="2">Uncharacterized protein</fullName>
    </submittedName>
</protein>
<accession>A0A0B1R9X7</accession>
<comment type="caution">
    <text evidence="2">The sequence shown here is derived from an EMBL/GenBank/DDBJ whole genome shotgun (WGS) entry which is preliminary data.</text>
</comment>
<dbReference type="EMBL" id="JTJJ01000031">
    <property type="protein sequence ID" value="KHJ68456.1"/>
    <property type="molecule type" value="Genomic_DNA"/>
</dbReference>
<organism evidence="2 3">
    <name type="scientific">Pantoea rodasii</name>
    <dbReference type="NCBI Taxonomy" id="1076549"/>
    <lineage>
        <taxon>Bacteria</taxon>
        <taxon>Pseudomonadati</taxon>
        <taxon>Pseudomonadota</taxon>
        <taxon>Gammaproteobacteria</taxon>
        <taxon>Enterobacterales</taxon>
        <taxon>Erwiniaceae</taxon>
        <taxon>Pantoea</taxon>
    </lineage>
</organism>
<feature type="transmembrane region" description="Helical" evidence="1">
    <location>
        <begin position="46"/>
        <end position="65"/>
    </location>
</feature>
<sequence>MRMPPSFPPRSEPVAPNNKRWMMVGAALISFSSAVIVLLTPAEQRGVNTFAVAAAITLLLLMAWLTRMLWYRCARHNCSFHQQLVKYEEQQWWSQHRQTAGLQDVVLLGAAGSEPQHWYRLLLREHRPLQPVAELNGQALRLPQVVNKSQSARETQLARLLVMQWREQRPDVLRSSPKLCFWQGTQEAWQAFIQQASVTFPELSLPEYPECWRGEASLSAAIEKMAVATTDQTILIAGSGSQLGAASGDLPAGEAAVLWLLGREGEMQLTRGEICHSGDAVALSAACIRALEQSEISDPPDACLLFELPENDMPAACGWNLTHHLQDGNWGRTGDMEALVAISLAALNTQQQGEPSGWIARNPVAGYTTGIVKTYG</sequence>
<evidence type="ECO:0000313" key="3">
    <source>
        <dbReference type="Proteomes" id="UP000030853"/>
    </source>
</evidence>
<dbReference type="AlphaFoldDB" id="A0A0B1R9X7"/>
<dbReference type="Proteomes" id="UP000030853">
    <property type="component" value="Unassembled WGS sequence"/>
</dbReference>